<organism evidence="3 4">
    <name type="scientific">Chryseolinea soli</name>
    <dbReference type="NCBI Taxonomy" id="2321403"/>
    <lineage>
        <taxon>Bacteria</taxon>
        <taxon>Pseudomonadati</taxon>
        <taxon>Bacteroidota</taxon>
        <taxon>Cytophagia</taxon>
        <taxon>Cytophagales</taxon>
        <taxon>Fulvivirgaceae</taxon>
        <taxon>Chryseolinea</taxon>
    </lineage>
</organism>
<gene>
    <name evidence="3" type="ORF">D4L85_05480</name>
</gene>
<feature type="region of interest" description="Disordered" evidence="1">
    <location>
        <begin position="103"/>
        <end position="122"/>
    </location>
</feature>
<proteinExistence type="predicted"/>
<name>A0A385SHY1_9BACT</name>
<dbReference type="KEGG" id="chk:D4L85_05480"/>
<feature type="signal peptide" evidence="2">
    <location>
        <begin position="1"/>
        <end position="23"/>
    </location>
</feature>
<feature type="compositionally biased region" description="Polar residues" evidence="1">
    <location>
        <begin position="108"/>
        <end position="122"/>
    </location>
</feature>
<evidence type="ECO:0000256" key="1">
    <source>
        <dbReference type="SAM" id="MobiDB-lite"/>
    </source>
</evidence>
<reference evidence="4" key="1">
    <citation type="submission" date="2018-09" db="EMBL/GenBank/DDBJ databases">
        <title>Chryseolinea sp. KIS68-18 isolated from soil.</title>
        <authorList>
            <person name="Weon H.-Y."/>
            <person name="Kwon S.-W."/>
            <person name="Lee S.A."/>
        </authorList>
    </citation>
    <scope>NUCLEOTIDE SEQUENCE [LARGE SCALE GENOMIC DNA]</scope>
    <source>
        <strain evidence="4">KIS68-18</strain>
    </source>
</reference>
<dbReference type="PROSITE" id="PS51257">
    <property type="entry name" value="PROKAR_LIPOPROTEIN"/>
    <property type="match status" value="1"/>
</dbReference>
<feature type="chain" id="PRO_5017351232" evidence="2">
    <location>
        <begin position="24"/>
        <end position="122"/>
    </location>
</feature>
<accession>A0A385SHY1</accession>
<dbReference type="Proteomes" id="UP000266183">
    <property type="component" value="Chromosome"/>
</dbReference>
<evidence type="ECO:0000313" key="3">
    <source>
        <dbReference type="EMBL" id="AYB30061.1"/>
    </source>
</evidence>
<dbReference type="AlphaFoldDB" id="A0A385SHY1"/>
<evidence type="ECO:0000313" key="4">
    <source>
        <dbReference type="Proteomes" id="UP000266183"/>
    </source>
</evidence>
<protein>
    <submittedName>
        <fullName evidence="3">Uncharacterized protein</fullName>
    </submittedName>
</protein>
<evidence type="ECO:0000256" key="2">
    <source>
        <dbReference type="SAM" id="SignalP"/>
    </source>
</evidence>
<sequence>MKHAMFLRAIVLALMVTMMSCQGGLIPCPRVKTAKLQKRYRPSYQYLSAKAEREADADLQRQRMRDPNVKYIQDVSVEDWDCPHPGAKRYKPKAVKENIKKNLKKINSDSQNTLKADSVSSR</sequence>
<keyword evidence="2" id="KW-0732">Signal</keyword>
<keyword evidence="4" id="KW-1185">Reference proteome</keyword>
<dbReference type="EMBL" id="CP032382">
    <property type="protein sequence ID" value="AYB30061.1"/>
    <property type="molecule type" value="Genomic_DNA"/>
</dbReference>